<organism evidence="1 2">
    <name type="scientific">Schistosoma japonicum</name>
    <name type="common">Blood fluke</name>
    <dbReference type="NCBI Taxonomy" id="6182"/>
    <lineage>
        <taxon>Eukaryota</taxon>
        <taxon>Metazoa</taxon>
        <taxon>Spiralia</taxon>
        <taxon>Lophotrochozoa</taxon>
        <taxon>Platyhelminthes</taxon>
        <taxon>Trematoda</taxon>
        <taxon>Digenea</taxon>
        <taxon>Strigeidida</taxon>
        <taxon>Schistosomatoidea</taxon>
        <taxon>Schistosomatidae</taxon>
        <taxon>Schistosoma</taxon>
    </lineage>
</organism>
<protein>
    <submittedName>
        <fullName evidence="1">Uncharacterized protein</fullName>
    </submittedName>
</protein>
<name>A0A4Z2D8Z6_SCHJA</name>
<accession>A0A4Z2D8Z6</accession>
<dbReference type="Proteomes" id="UP000311919">
    <property type="component" value="Unassembled WGS sequence"/>
</dbReference>
<comment type="caution">
    <text evidence="1">The sequence shown here is derived from an EMBL/GenBank/DDBJ whole genome shotgun (WGS) entry which is preliminary data.</text>
</comment>
<evidence type="ECO:0000313" key="2">
    <source>
        <dbReference type="Proteomes" id="UP000311919"/>
    </source>
</evidence>
<sequence length="65" mass="7220">MENDRLLGYTKDGSGTERCIVFNDLELMQSDSDPETMGLVGRKINLPIIQCLKASSYDILSSYSS</sequence>
<dbReference type="AlphaFoldDB" id="A0A4Z2D8Z6"/>
<keyword evidence="2" id="KW-1185">Reference proteome</keyword>
<evidence type="ECO:0000313" key="1">
    <source>
        <dbReference type="EMBL" id="TNN12889.1"/>
    </source>
</evidence>
<gene>
    <name evidence="1" type="ORF">EWB00_003273</name>
</gene>
<proteinExistence type="predicted"/>
<dbReference type="EMBL" id="SKCS01000205">
    <property type="protein sequence ID" value="TNN12889.1"/>
    <property type="molecule type" value="Genomic_DNA"/>
</dbReference>
<reference evidence="1 2" key="1">
    <citation type="submission" date="2019-03" db="EMBL/GenBank/DDBJ databases">
        <title>An improved genome assembly of the fluke Schistosoma japonicum.</title>
        <authorList>
            <person name="Hu W."/>
            <person name="Luo F."/>
            <person name="Yin M."/>
            <person name="Mo X."/>
            <person name="Sun C."/>
            <person name="Wu Q."/>
            <person name="Zhu B."/>
            <person name="Xiang M."/>
            <person name="Wang J."/>
            <person name="Wang Y."/>
            <person name="Zhang T."/>
            <person name="Xu B."/>
            <person name="Zheng H."/>
            <person name="Feng Z."/>
        </authorList>
    </citation>
    <scope>NUCLEOTIDE SEQUENCE [LARGE SCALE GENOMIC DNA]</scope>
    <source>
        <strain evidence="1">HuSjv2</strain>
        <tissue evidence="1">Worms</tissue>
    </source>
</reference>